<feature type="transmembrane region" description="Helical" evidence="12">
    <location>
        <begin position="168"/>
        <end position="188"/>
    </location>
</feature>
<dbReference type="EMBL" id="FLUN01000001">
    <property type="protein sequence ID" value="SBV92932.1"/>
    <property type="molecule type" value="Genomic_DNA"/>
</dbReference>
<dbReference type="PROSITE" id="PS01035">
    <property type="entry name" value="PTS_EIIB_TYPE_1_CYS"/>
    <property type="match status" value="1"/>
</dbReference>
<dbReference type="NCBIfam" id="TIGR00826">
    <property type="entry name" value="EIIB_glc"/>
    <property type="match status" value="1"/>
</dbReference>
<evidence type="ECO:0000256" key="11">
    <source>
        <dbReference type="PROSITE-ProRule" id="PRU00421"/>
    </source>
</evidence>
<dbReference type="InterPro" id="IPR003352">
    <property type="entry name" value="PTS_EIIC"/>
</dbReference>
<protein>
    <submittedName>
        <fullName evidence="15">PTS system, N-acetylglucosamine-specific IIBC subunit</fullName>
    </submittedName>
</protein>
<dbReference type="CDD" id="cd00212">
    <property type="entry name" value="PTS_IIB_glc"/>
    <property type="match status" value="1"/>
</dbReference>
<feature type="transmembrane region" description="Helical" evidence="12">
    <location>
        <begin position="262"/>
        <end position="284"/>
    </location>
</feature>
<dbReference type="InterPro" id="IPR018113">
    <property type="entry name" value="PTrfase_EIIB_Cys"/>
</dbReference>
<evidence type="ECO:0000256" key="7">
    <source>
        <dbReference type="ARBA" id="ARBA00022692"/>
    </source>
</evidence>
<dbReference type="PANTHER" id="PTHR30009:SF4">
    <property type="entry name" value="PTS SYSTEM N-ACETYLGLUCOSAMINE-SPECIFIC EIICBA COMPONENT"/>
    <property type="match status" value="1"/>
</dbReference>
<dbReference type="PROSITE" id="PS51098">
    <property type="entry name" value="PTS_EIIB_TYPE_1"/>
    <property type="match status" value="1"/>
</dbReference>
<evidence type="ECO:0000256" key="4">
    <source>
        <dbReference type="ARBA" id="ARBA00022597"/>
    </source>
</evidence>
<keyword evidence="9 12" id="KW-1133">Transmembrane helix</keyword>
<name>A0A212J0E2_9FIRM</name>
<keyword evidence="8" id="KW-0418">Kinase</keyword>
<evidence type="ECO:0000313" key="15">
    <source>
        <dbReference type="EMBL" id="SBV92932.1"/>
    </source>
</evidence>
<feature type="transmembrane region" description="Helical" evidence="12">
    <location>
        <begin position="73"/>
        <end position="97"/>
    </location>
</feature>
<feature type="transmembrane region" description="Helical" evidence="12">
    <location>
        <begin position="291"/>
        <end position="309"/>
    </location>
</feature>
<dbReference type="Pfam" id="PF02378">
    <property type="entry name" value="PTS_EIIC"/>
    <property type="match status" value="1"/>
</dbReference>
<dbReference type="InterPro" id="IPR010974">
    <property type="entry name" value="PTS_IIBC_nag"/>
</dbReference>
<evidence type="ECO:0000256" key="5">
    <source>
        <dbReference type="ARBA" id="ARBA00022679"/>
    </source>
</evidence>
<dbReference type="GO" id="GO:0015572">
    <property type="term" value="F:N-acetylglucosamine transmembrane transporter activity"/>
    <property type="evidence" value="ECO:0007669"/>
    <property type="project" value="InterPro"/>
</dbReference>
<dbReference type="GO" id="GO:0009401">
    <property type="term" value="P:phosphoenolpyruvate-dependent sugar phosphotransferase system"/>
    <property type="evidence" value="ECO:0007669"/>
    <property type="project" value="UniProtKB-KW"/>
</dbReference>
<keyword evidence="4" id="KW-0762">Sugar transport</keyword>
<evidence type="ECO:0000256" key="9">
    <source>
        <dbReference type="ARBA" id="ARBA00022989"/>
    </source>
</evidence>
<dbReference type="Gene3D" id="3.30.1360.60">
    <property type="entry name" value="Glucose permease domain IIB"/>
    <property type="match status" value="1"/>
</dbReference>
<feature type="transmembrane region" description="Helical" evidence="12">
    <location>
        <begin position="103"/>
        <end position="122"/>
    </location>
</feature>
<dbReference type="NCBIfam" id="TIGR01998">
    <property type="entry name" value="PTS-II-BC-nag"/>
    <property type="match status" value="1"/>
</dbReference>
<feature type="domain" description="PTS EIIC type-1" evidence="14">
    <location>
        <begin position="3"/>
        <end position="401"/>
    </location>
</feature>
<dbReference type="AlphaFoldDB" id="A0A212J0E2"/>
<accession>A0A212J0E2</accession>
<evidence type="ECO:0000259" key="13">
    <source>
        <dbReference type="PROSITE" id="PS51098"/>
    </source>
</evidence>
<evidence type="ECO:0000256" key="10">
    <source>
        <dbReference type="ARBA" id="ARBA00023136"/>
    </source>
</evidence>
<evidence type="ECO:0000256" key="3">
    <source>
        <dbReference type="ARBA" id="ARBA00022475"/>
    </source>
</evidence>
<keyword evidence="7 12" id="KW-0812">Transmembrane</keyword>
<evidence type="ECO:0000256" key="1">
    <source>
        <dbReference type="ARBA" id="ARBA00004651"/>
    </source>
</evidence>
<dbReference type="GO" id="GO:0019866">
    <property type="term" value="C:organelle inner membrane"/>
    <property type="evidence" value="ECO:0007669"/>
    <property type="project" value="InterPro"/>
</dbReference>
<dbReference type="GO" id="GO:0008982">
    <property type="term" value="F:protein-N(PI)-phosphohistidine-sugar phosphotransferase activity"/>
    <property type="evidence" value="ECO:0007669"/>
    <property type="project" value="InterPro"/>
</dbReference>
<feature type="transmembrane region" description="Helical" evidence="12">
    <location>
        <begin position="129"/>
        <end position="148"/>
    </location>
</feature>
<feature type="transmembrane region" description="Helical" evidence="12">
    <location>
        <begin position="195"/>
        <end position="213"/>
    </location>
</feature>
<sequence>MKSSFLQKLQKLGKALMLPIASLPVASLLLRLGQGDLLNLPFISAAGDALFTNLPLLFAIGVAVGLAKDNNGAAGLAGAIGFYVMNGTAGALFSWLITPVAEGATGLFGGVGGFAWAQSLYSGVSKVNMAHFGGIIAGVIAGLCYNKFKSAKLPDWLGFFGGRRFVPIVTGFYTLLAGIGFGFVWPFIQKALDNFANFLAGLGALGAAIYGFFNRVLLSVGLHHVLNTYFWFQFGDFAKADGTIVHGDLNRFFALDPSAGDYMAGFFPIMMFALPAAALAMYVCAKKGNKAIIGGAMVSVAIPAFLCGITEPIEFMFMFLAPGLFAIHGVLTGVSMALSYLFGIKMGFGFSAGLFDMVLNWNISTKPWLSLLLGVVMAVVYFFLFVFVIKKFDLKTPGREDDDETGDFGKLAADLGFDALAQKYIDVLGGPSNIREIESCITRLRLVLTDNKTVDEKALKALGASGVMKAGTQVTQVIVGTKAELLVDAMKKFLPAAK</sequence>
<evidence type="ECO:0000256" key="8">
    <source>
        <dbReference type="ARBA" id="ARBA00022777"/>
    </source>
</evidence>
<dbReference type="InterPro" id="IPR013013">
    <property type="entry name" value="PTS_EIIC_1"/>
</dbReference>
<dbReference type="InterPro" id="IPR036878">
    <property type="entry name" value="Glu_permease_IIB"/>
</dbReference>
<feature type="transmembrane region" description="Helical" evidence="12">
    <location>
        <begin position="42"/>
        <end position="66"/>
    </location>
</feature>
<dbReference type="PROSITE" id="PS51103">
    <property type="entry name" value="PTS_EIIC_TYPE_1"/>
    <property type="match status" value="1"/>
</dbReference>
<dbReference type="SUPFAM" id="SSF55604">
    <property type="entry name" value="Glucose permease domain IIB"/>
    <property type="match status" value="1"/>
</dbReference>
<organism evidence="15">
    <name type="scientific">uncultured Eubacteriales bacterium</name>
    <dbReference type="NCBI Taxonomy" id="172733"/>
    <lineage>
        <taxon>Bacteria</taxon>
        <taxon>Bacillati</taxon>
        <taxon>Bacillota</taxon>
        <taxon>Clostridia</taxon>
        <taxon>Eubacteriales</taxon>
        <taxon>environmental samples</taxon>
    </lineage>
</organism>
<dbReference type="GO" id="GO:0005886">
    <property type="term" value="C:plasma membrane"/>
    <property type="evidence" value="ECO:0007669"/>
    <property type="project" value="UniProtKB-SubCell"/>
</dbReference>
<feature type="domain" description="PTS EIIB type-1" evidence="13">
    <location>
        <begin position="418"/>
        <end position="498"/>
    </location>
</feature>
<keyword evidence="10 12" id="KW-0472">Membrane</keyword>
<feature type="transmembrane region" description="Helical" evidence="12">
    <location>
        <begin position="369"/>
        <end position="389"/>
    </location>
</feature>
<evidence type="ECO:0000256" key="6">
    <source>
        <dbReference type="ARBA" id="ARBA00022683"/>
    </source>
</evidence>
<keyword evidence="2" id="KW-0813">Transport</keyword>
<evidence type="ECO:0000259" key="14">
    <source>
        <dbReference type="PROSITE" id="PS51103"/>
    </source>
</evidence>
<keyword evidence="6" id="KW-0598">Phosphotransferase system</keyword>
<evidence type="ECO:0000256" key="2">
    <source>
        <dbReference type="ARBA" id="ARBA00022448"/>
    </source>
</evidence>
<dbReference type="PANTHER" id="PTHR30009">
    <property type="entry name" value="CYTOCHROME C-TYPE SYNTHESIS PROTEIN AND PTS TRANSMEMBRANE COMPONENT"/>
    <property type="match status" value="1"/>
</dbReference>
<gene>
    <name evidence="15" type="ORF">KL86CLO1_10313</name>
</gene>
<keyword evidence="3" id="KW-1003">Cell membrane</keyword>
<dbReference type="Pfam" id="PF00367">
    <property type="entry name" value="PTS_EIIB"/>
    <property type="match status" value="1"/>
</dbReference>
<evidence type="ECO:0000256" key="12">
    <source>
        <dbReference type="SAM" id="Phobius"/>
    </source>
</evidence>
<dbReference type="InterPro" id="IPR050429">
    <property type="entry name" value="PTS_Glucose_EIICBA"/>
</dbReference>
<keyword evidence="5" id="KW-0808">Transferase</keyword>
<dbReference type="GO" id="GO:0015764">
    <property type="term" value="P:N-acetylglucosamine transport"/>
    <property type="evidence" value="ECO:0007669"/>
    <property type="project" value="TreeGrafter"/>
</dbReference>
<comment type="subcellular location">
    <subcellularLocation>
        <location evidence="1">Cell membrane</location>
        <topology evidence="1">Multi-pass membrane protein</topology>
    </subcellularLocation>
</comment>
<reference evidence="15" key="1">
    <citation type="submission" date="2016-04" db="EMBL/GenBank/DDBJ databases">
        <authorList>
            <person name="Evans L.H."/>
            <person name="Alamgir A."/>
            <person name="Owens N."/>
            <person name="Weber N.D."/>
            <person name="Virtaneva K."/>
            <person name="Barbian K."/>
            <person name="Babar A."/>
            <person name="Rosenke K."/>
        </authorList>
    </citation>
    <scope>NUCLEOTIDE SEQUENCE</scope>
    <source>
        <strain evidence="15">86</strain>
    </source>
</reference>
<dbReference type="GO" id="GO:0016301">
    <property type="term" value="F:kinase activity"/>
    <property type="evidence" value="ECO:0007669"/>
    <property type="project" value="UniProtKB-KW"/>
</dbReference>
<proteinExistence type="predicted"/>
<dbReference type="GO" id="GO:0090563">
    <property type="term" value="F:protein-phosphocysteine-sugar phosphotransferase activity"/>
    <property type="evidence" value="ECO:0007669"/>
    <property type="project" value="TreeGrafter"/>
</dbReference>
<feature type="active site" description="Phosphocysteine intermediate; for EIIB activity" evidence="11">
    <location>
        <position position="440"/>
    </location>
</feature>
<feature type="transmembrane region" description="Helical" evidence="12">
    <location>
        <begin position="12"/>
        <end position="30"/>
    </location>
</feature>
<dbReference type="InterPro" id="IPR001996">
    <property type="entry name" value="PTS_IIB_1"/>
</dbReference>